<feature type="region of interest" description="Disordered" evidence="1">
    <location>
        <begin position="61"/>
        <end position="101"/>
    </location>
</feature>
<gene>
    <name evidence="2" type="ORF">DYU11_15455</name>
</gene>
<organism evidence="2 3">
    <name type="scientific">Fibrisoma montanum</name>
    <dbReference type="NCBI Taxonomy" id="2305895"/>
    <lineage>
        <taxon>Bacteria</taxon>
        <taxon>Pseudomonadati</taxon>
        <taxon>Bacteroidota</taxon>
        <taxon>Cytophagia</taxon>
        <taxon>Cytophagales</taxon>
        <taxon>Spirosomataceae</taxon>
        <taxon>Fibrisoma</taxon>
    </lineage>
</organism>
<proteinExistence type="predicted"/>
<dbReference type="OrthoDB" id="982933at2"/>
<dbReference type="RefSeq" id="WP_119668596.1">
    <property type="nucleotide sequence ID" value="NZ_QXED01000004.1"/>
</dbReference>
<evidence type="ECO:0000313" key="2">
    <source>
        <dbReference type="EMBL" id="RIV22411.1"/>
    </source>
</evidence>
<dbReference type="AlphaFoldDB" id="A0A418M8I9"/>
<comment type="caution">
    <text evidence="2">The sequence shown here is derived from an EMBL/GenBank/DDBJ whole genome shotgun (WGS) entry which is preliminary data.</text>
</comment>
<dbReference type="Proteomes" id="UP000283523">
    <property type="component" value="Unassembled WGS sequence"/>
</dbReference>
<accession>A0A418M8I9</accession>
<reference evidence="2 3" key="1">
    <citation type="submission" date="2018-08" db="EMBL/GenBank/DDBJ databases">
        <title>Fibrisoma montanum sp. nov., isolated from Danxia mountain soil.</title>
        <authorList>
            <person name="Huang Y."/>
        </authorList>
    </citation>
    <scope>NUCLEOTIDE SEQUENCE [LARGE SCALE GENOMIC DNA]</scope>
    <source>
        <strain evidence="2 3">HYT19</strain>
    </source>
</reference>
<keyword evidence="3" id="KW-1185">Reference proteome</keyword>
<feature type="compositionally biased region" description="Basic and acidic residues" evidence="1">
    <location>
        <begin position="7"/>
        <end position="21"/>
    </location>
</feature>
<feature type="compositionally biased region" description="Acidic residues" evidence="1">
    <location>
        <begin position="79"/>
        <end position="101"/>
    </location>
</feature>
<name>A0A418M8I9_9BACT</name>
<feature type="region of interest" description="Disordered" evidence="1">
    <location>
        <begin position="1"/>
        <end position="22"/>
    </location>
</feature>
<sequence length="101" mass="11689">MAKKKTNPSEDEKPRVHKELEGFDIQINSFGEITTSFDIDKINQFLNKTVDDKKLRHRDDLKALKGETEDEEPKNAANGEDDEEHLFDETDDDLPDDINTR</sequence>
<dbReference type="EMBL" id="QXED01000004">
    <property type="protein sequence ID" value="RIV22411.1"/>
    <property type="molecule type" value="Genomic_DNA"/>
</dbReference>
<evidence type="ECO:0000313" key="3">
    <source>
        <dbReference type="Proteomes" id="UP000283523"/>
    </source>
</evidence>
<protein>
    <submittedName>
        <fullName evidence="2">Uncharacterized protein</fullName>
    </submittedName>
</protein>
<evidence type="ECO:0000256" key="1">
    <source>
        <dbReference type="SAM" id="MobiDB-lite"/>
    </source>
</evidence>